<feature type="transmembrane region" description="Helical" evidence="1">
    <location>
        <begin position="12"/>
        <end position="39"/>
    </location>
</feature>
<dbReference type="Proteomes" id="UP001596472">
    <property type="component" value="Unassembled WGS sequence"/>
</dbReference>
<comment type="caution">
    <text evidence="2">The sequence shown here is derived from an EMBL/GenBank/DDBJ whole genome shotgun (WGS) entry which is preliminary data.</text>
</comment>
<proteinExistence type="predicted"/>
<dbReference type="Pfam" id="PF07963">
    <property type="entry name" value="N_methyl"/>
    <property type="match status" value="1"/>
</dbReference>
<keyword evidence="3" id="KW-1185">Reference proteome</keyword>
<sequence>MKTCPPKTRKSGFTLIELMVSMGITAVIITVLVTITGVATDTWTRSRSQLRASRQAKVLIDTMAKDFESLVSRRGDNMEWLYVAMDADADLPKVVRGSSNANVAAFTFFTAATDRYNGQIGQSADAGGDVSCVAYRMRFQDPIEGGSGDNDTSTYVFYRKLINPDETFEKLLGEEDLDTAFSSFESEVDQEENFICENVHQVTATFLVEVTREGVGSDSARVETARVVLESSSGSGEFRLKGNGIDVQGAELGTFTADEIAAGRLSGVELSVSVLSDAGMIRRNAADGLTEKDYARQSYHYSRVVDVPGN</sequence>
<protein>
    <submittedName>
        <fullName evidence="2">Type II secretion system protein J</fullName>
    </submittedName>
</protein>
<evidence type="ECO:0000313" key="2">
    <source>
        <dbReference type="EMBL" id="MFC7337066.1"/>
    </source>
</evidence>
<keyword evidence="1" id="KW-1133">Transmembrane helix</keyword>
<name>A0ABW2L3Y1_9BACT</name>
<dbReference type="NCBIfam" id="TIGR02532">
    <property type="entry name" value="IV_pilin_GFxxxE"/>
    <property type="match status" value="1"/>
</dbReference>
<dbReference type="InterPro" id="IPR012902">
    <property type="entry name" value="N_methyl_site"/>
</dbReference>
<dbReference type="EMBL" id="JBHTBS010000003">
    <property type="protein sequence ID" value="MFC7337066.1"/>
    <property type="molecule type" value="Genomic_DNA"/>
</dbReference>
<gene>
    <name evidence="2" type="ORF">ACFQY0_07750</name>
</gene>
<dbReference type="RefSeq" id="WP_379711027.1">
    <property type="nucleotide sequence ID" value="NZ_JBHTBS010000003.1"/>
</dbReference>
<organism evidence="2 3">
    <name type="scientific">Haloferula chungangensis</name>
    <dbReference type="NCBI Taxonomy" id="1048331"/>
    <lineage>
        <taxon>Bacteria</taxon>
        <taxon>Pseudomonadati</taxon>
        <taxon>Verrucomicrobiota</taxon>
        <taxon>Verrucomicrobiia</taxon>
        <taxon>Verrucomicrobiales</taxon>
        <taxon>Verrucomicrobiaceae</taxon>
        <taxon>Haloferula</taxon>
    </lineage>
</organism>
<reference evidence="3" key="1">
    <citation type="journal article" date="2019" name="Int. J. Syst. Evol. Microbiol.">
        <title>The Global Catalogue of Microorganisms (GCM) 10K type strain sequencing project: providing services to taxonomists for standard genome sequencing and annotation.</title>
        <authorList>
            <consortium name="The Broad Institute Genomics Platform"/>
            <consortium name="The Broad Institute Genome Sequencing Center for Infectious Disease"/>
            <person name="Wu L."/>
            <person name="Ma J."/>
        </authorList>
    </citation>
    <scope>NUCLEOTIDE SEQUENCE [LARGE SCALE GENOMIC DNA]</scope>
    <source>
        <strain evidence="3">CGMCC 4.1467</strain>
    </source>
</reference>
<keyword evidence="1" id="KW-0812">Transmembrane</keyword>
<accession>A0ABW2L3Y1</accession>
<evidence type="ECO:0000313" key="3">
    <source>
        <dbReference type="Proteomes" id="UP001596472"/>
    </source>
</evidence>
<evidence type="ECO:0000256" key="1">
    <source>
        <dbReference type="SAM" id="Phobius"/>
    </source>
</evidence>
<dbReference type="PROSITE" id="PS00409">
    <property type="entry name" value="PROKAR_NTER_METHYL"/>
    <property type="match status" value="1"/>
</dbReference>
<keyword evidence="1" id="KW-0472">Membrane</keyword>